<comment type="caution">
    <text evidence="1">The sequence shown here is derived from an EMBL/GenBank/DDBJ whole genome shotgun (WGS) entry which is preliminary data.</text>
</comment>
<feature type="non-terminal residue" evidence="1">
    <location>
        <position position="126"/>
    </location>
</feature>
<feature type="non-terminal residue" evidence="1">
    <location>
        <position position="1"/>
    </location>
</feature>
<dbReference type="AlphaFoldDB" id="A0A161W2E2"/>
<proteinExistence type="predicted"/>
<gene>
    <name evidence="1" type="ORF">CT0861_06190</name>
</gene>
<evidence type="ECO:0000313" key="1">
    <source>
        <dbReference type="EMBL" id="KZL77698.1"/>
    </source>
</evidence>
<sequence length="126" mass="13871">LFIDQLLGQQPGTGMLKDEHPILKQSGNYSTPTPLQCIPDFANGSVLIENPVLVPSSSLAFWSDSLIASLSKRIGNNKFQELVETIECKMQEHVSAQGALPHRKITFQKPKAVDVVPRAAAREYID</sequence>
<name>A0A161W2E2_9PEZI</name>
<keyword evidence="2" id="KW-1185">Reference proteome</keyword>
<accession>A0A161W2E2</accession>
<dbReference type="EMBL" id="LFIV01000006">
    <property type="protein sequence ID" value="KZL77698.1"/>
    <property type="molecule type" value="Genomic_DNA"/>
</dbReference>
<evidence type="ECO:0000313" key="2">
    <source>
        <dbReference type="Proteomes" id="UP000076552"/>
    </source>
</evidence>
<organism evidence="1 2">
    <name type="scientific">Colletotrichum tofieldiae</name>
    <dbReference type="NCBI Taxonomy" id="708197"/>
    <lineage>
        <taxon>Eukaryota</taxon>
        <taxon>Fungi</taxon>
        <taxon>Dikarya</taxon>
        <taxon>Ascomycota</taxon>
        <taxon>Pezizomycotina</taxon>
        <taxon>Sordariomycetes</taxon>
        <taxon>Hypocreomycetidae</taxon>
        <taxon>Glomerellales</taxon>
        <taxon>Glomerellaceae</taxon>
        <taxon>Colletotrichum</taxon>
        <taxon>Colletotrichum spaethianum species complex</taxon>
    </lineage>
</organism>
<dbReference type="Proteomes" id="UP000076552">
    <property type="component" value="Unassembled WGS sequence"/>
</dbReference>
<protein>
    <submittedName>
        <fullName evidence="1">Uncharacterized protein</fullName>
    </submittedName>
</protein>
<reference evidence="1 2" key="1">
    <citation type="submission" date="2015-06" db="EMBL/GenBank/DDBJ databases">
        <title>Survival trade-offs in plant roots during colonization by closely related pathogenic and mutualistic fungi.</title>
        <authorList>
            <person name="Hacquard S."/>
            <person name="Kracher B."/>
            <person name="Hiruma K."/>
            <person name="Weinman A."/>
            <person name="Muench P."/>
            <person name="Garrido Oter R."/>
            <person name="Ver Loren van Themaat E."/>
            <person name="Dallerey J.-F."/>
            <person name="Damm U."/>
            <person name="Henrissat B."/>
            <person name="Lespinet O."/>
            <person name="Thon M."/>
            <person name="Kemen E."/>
            <person name="McHardy A.C."/>
            <person name="Schulze-Lefert P."/>
            <person name="O'Connell R.J."/>
        </authorList>
    </citation>
    <scope>NUCLEOTIDE SEQUENCE [LARGE SCALE GENOMIC DNA]</scope>
    <source>
        <strain evidence="1 2">0861</strain>
    </source>
</reference>